<evidence type="ECO:0000256" key="1">
    <source>
        <dbReference type="ARBA" id="ARBA00004141"/>
    </source>
</evidence>
<accession>A0A3B0SQI2</accession>
<dbReference type="EMBL" id="UOEI01000361">
    <property type="protein sequence ID" value="VAW03267.1"/>
    <property type="molecule type" value="Genomic_DNA"/>
</dbReference>
<dbReference type="InterPro" id="IPR051401">
    <property type="entry name" value="GtrA_CellWall_Glycosyl"/>
</dbReference>
<dbReference type="Pfam" id="PF04138">
    <property type="entry name" value="GtrA_DPMS_TM"/>
    <property type="match status" value="1"/>
</dbReference>
<organism evidence="8">
    <name type="scientific">hydrothermal vent metagenome</name>
    <dbReference type="NCBI Taxonomy" id="652676"/>
    <lineage>
        <taxon>unclassified sequences</taxon>
        <taxon>metagenomes</taxon>
        <taxon>ecological metagenomes</taxon>
    </lineage>
</organism>
<feature type="transmembrane region" description="Helical" evidence="6">
    <location>
        <begin position="85"/>
        <end position="103"/>
    </location>
</feature>
<name>A0A3B0SQI2_9ZZZZ</name>
<dbReference type="GO" id="GO:0005886">
    <property type="term" value="C:plasma membrane"/>
    <property type="evidence" value="ECO:0007669"/>
    <property type="project" value="TreeGrafter"/>
</dbReference>
<dbReference type="PANTHER" id="PTHR38459:SF1">
    <property type="entry name" value="PROPHAGE BACTOPRENOL-LINKED GLUCOSE TRANSLOCASE HOMOLOG"/>
    <property type="match status" value="1"/>
</dbReference>
<feature type="transmembrane region" description="Helical" evidence="6">
    <location>
        <begin position="20"/>
        <end position="39"/>
    </location>
</feature>
<comment type="similarity">
    <text evidence="2">Belongs to the GtrA family.</text>
</comment>
<evidence type="ECO:0000313" key="8">
    <source>
        <dbReference type="EMBL" id="VAW03267.1"/>
    </source>
</evidence>
<dbReference type="InterPro" id="IPR007267">
    <property type="entry name" value="GtrA_DPMS_TM"/>
</dbReference>
<feature type="transmembrane region" description="Helical" evidence="6">
    <location>
        <begin position="109"/>
        <end position="128"/>
    </location>
</feature>
<gene>
    <name evidence="8" type="ORF">MNBD_ACTINO01-497</name>
</gene>
<feature type="domain" description="GtrA/DPMS transmembrane" evidence="7">
    <location>
        <begin position="21"/>
        <end position="125"/>
    </location>
</feature>
<proteinExistence type="inferred from homology"/>
<evidence type="ECO:0000256" key="2">
    <source>
        <dbReference type="ARBA" id="ARBA00009399"/>
    </source>
</evidence>
<sequence length="154" mass="16852">MKSYLQSFANRESLFQAVKVGIVGVFNTVVSFAMFNVFLIVLGWAWFPSLSVSFAVTTFLSYVINRRWTFSLTDGHVSGRETLSFFGVNIVAYVASVGIMWVAEALFGPLTPLGSNLALLFAAAVLILPKLAGYRDIVFGSAIKAQDEPAVTRR</sequence>
<keyword evidence="4 6" id="KW-1133">Transmembrane helix</keyword>
<evidence type="ECO:0000259" key="7">
    <source>
        <dbReference type="Pfam" id="PF04138"/>
    </source>
</evidence>
<reference evidence="8" key="1">
    <citation type="submission" date="2018-06" db="EMBL/GenBank/DDBJ databases">
        <authorList>
            <person name="Zhirakovskaya E."/>
        </authorList>
    </citation>
    <scope>NUCLEOTIDE SEQUENCE</scope>
</reference>
<dbReference type="GO" id="GO:0000271">
    <property type="term" value="P:polysaccharide biosynthetic process"/>
    <property type="evidence" value="ECO:0007669"/>
    <property type="project" value="InterPro"/>
</dbReference>
<evidence type="ECO:0000256" key="5">
    <source>
        <dbReference type="ARBA" id="ARBA00023136"/>
    </source>
</evidence>
<dbReference type="PANTHER" id="PTHR38459">
    <property type="entry name" value="PROPHAGE BACTOPRENOL-LINKED GLUCOSE TRANSLOCASE HOMOLOG"/>
    <property type="match status" value="1"/>
</dbReference>
<evidence type="ECO:0000256" key="6">
    <source>
        <dbReference type="SAM" id="Phobius"/>
    </source>
</evidence>
<protein>
    <recommendedName>
        <fullName evidence="7">GtrA/DPMS transmembrane domain-containing protein</fullName>
    </recommendedName>
</protein>
<comment type="subcellular location">
    <subcellularLocation>
        <location evidence="1">Membrane</location>
        <topology evidence="1">Multi-pass membrane protein</topology>
    </subcellularLocation>
</comment>
<feature type="transmembrane region" description="Helical" evidence="6">
    <location>
        <begin position="45"/>
        <end position="64"/>
    </location>
</feature>
<evidence type="ECO:0000256" key="3">
    <source>
        <dbReference type="ARBA" id="ARBA00022692"/>
    </source>
</evidence>
<keyword evidence="5 6" id="KW-0472">Membrane</keyword>
<dbReference type="AlphaFoldDB" id="A0A3B0SQI2"/>
<evidence type="ECO:0000256" key="4">
    <source>
        <dbReference type="ARBA" id="ARBA00022989"/>
    </source>
</evidence>
<keyword evidence="3 6" id="KW-0812">Transmembrane</keyword>